<dbReference type="PROSITE" id="PS01208">
    <property type="entry name" value="VWFC_1"/>
    <property type="match status" value="1"/>
</dbReference>
<dbReference type="AlphaFoldDB" id="K1R2E1"/>
<dbReference type="InterPro" id="IPR003582">
    <property type="entry name" value="ShKT_dom"/>
</dbReference>
<dbReference type="HOGENOM" id="CLU_546598_0_0_1"/>
<dbReference type="InParanoid" id="K1R2E1"/>
<gene>
    <name evidence="2" type="ORF">CGI_10017982</name>
</gene>
<organism evidence="2">
    <name type="scientific">Magallana gigas</name>
    <name type="common">Pacific oyster</name>
    <name type="synonym">Crassostrea gigas</name>
    <dbReference type="NCBI Taxonomy" id="29159"/>
    <lineage>
        <taxon>Eukaryota</taxon>
        <taxon>Metazoa</taxon>
        <taxon>Spiralia</taxon>
        <taxon>Lophotrochozoa</taxon>
        <taxon>Mollusca</taxon>
        <taxon>Bivalvia</taxon>
        <taxon>Autobranchia</taxon>
        <taxon>Pteriomorphia</taxon>
        <taxon>Ostreida</taxon>
        <taxon>Ostreoidea</taxon>
        <taxon>Ostreidae</taxon>
        <taxon>Magallana</taxon>
    </lineage>
</organism>
<accession>K1R2E1</accession>
<proteinExistence type="predicted"/>
<sequence length="499" mass="50299">MSTALGASEKIKEMNRRQAGTCADAINNCVNYGQGVCSDPTYTDWVLKNCQAYCHKCPGTSNGNHGAFTGSSTGCVYKDHVYQQGETWKDGCTYSCTCHDAATGKYTCTGLCLKWNLPPSCSLNPPGPGKCCQTPNCPPNIQVQYPPVILCIALVASEKIKGVRRTRHIVKRQAGGGCLYEGKVYQQGQTWTVPCKYNCVCKDGTAGRYSCTEVCPHYDTLPDGCFMQQDPNNQCCQVPKCNFQPSGSGGGGVITGTSGSGGMVSGGVTPVLTMGSGSGHSGSFMSGGSCHDTINNCANYGQAVCTDPQYTQWVKQNCAQYCNQCGGSSGGVISGGGSTHLASGGGGDGGFSLHFGTGGTPGSAGTGTMVTCSDAVQNCAAYGKTVCSDPQYDQWVTKNCANYCNKCGIMPGGTGTMTGGTGTMTGTGTGTGTSGGTIIGTGGSGIPGGGIGGTGEGTGGTGTFTGTGSQGGTFTGTGSQGGTMTGGTGTMTGGGKKNS</sequence>
<dbReference type="InterPro" id="IPR001007">
    <property type="entry name" value="VWF_dom"/>
</dbReference>
<protein>
    <submittedName>
        <fullName evidence="2">Uncharacterized protein</fullName>
    </submittedName>
</protein>
<name>K1R2E1_MAGGI</name>
<dbReference type="SMART" id="SM00214">
    <property type="entry name" value="VWC"/>
    <property type="match status" value="2"/>
</dbReference>
<dbReference type="PROSITE" id="PS50184">
    <property type="entry name" value="VWFC_2"/>
    <property type="match status" value="2"/>
</dbReference>
<dbReference type="PROSITE" id="PS51670">
    <property type="entry name" value="SHKT"/>
    <property type="match status" value="3"/>
</dbReference>
<dbReference type="SUPFAM" id="SSF57603">
    <property type="entry name" value="FnI-like domain"/>
    <property type="match status" value="1"/>
</dbReference>
<dbReference type="Pfam" id="PF01549">
    <property type="entry name" value="ShK"/>
    <property type="match status" value="3"/>
</dbReference>
<evidence type="ECO:0000313" key="2">
    <source>
        <dbReference type="EMBL" id="EKC35300.1"/>
    </source>
</evidence>
<dbReference type="SMART" id="SM00254">
    <property type="entry name" value="ShKT"/>
    <property type="match status" value="3"/>
</dbReference>
<comment type="caution">
    <text evidence="1">Lacks conserved residue(s) required for the propagation of feature annotation.</text>
</comment>
<dbReference type="PANTHER" id="PTHR21724">
    <property type="entry name" value="SHKT DOMAIN-CONTAINING PROTEIN"/>
    <property type="match status" value="1"/>
</dbReference>
<dbReference type="PANTHER" id="PTHR21724:SF109">
    <property type="entry name" value="SHKT DOMAIN-CONTAINING PROTEIN"/>
    <property type="match status" value="1"/>
</dbReference>
<evidence type="ECO:0000256" key="1">
    <source>
        <dbReference type="PROSITE-ProRule" id="PRU01005"/>
    </source>
</evidence>
<reference evidence="2" key="1">
    <citation type="journal article" date="2012" name="Nature">
        <title>The oyster genome reveals stress adaptation and complexity of shell formation.</title>
        <authorList>
            <person name="Zhang G."/>
            <person name="Fang X."/>
            <person name="Guo X."/>
            <person name="Li L."/>
            <person name="Luo R."/>
            <person name="Xu F."/>
            <person name="Yang P."/>
            <person name="Zhang L."/>
            <person name="Wang X."/>
            <person name="Qi H."/>
            <person name="Xiong Z."/>
            <person name="Que H."/>
            <person name="Xie Y."/>
            <person name="Holland P.W."/>
            <person name="Paps J."/>
            <person name="Zhu Y."/>
            <person name="Wu F."/>
            <person name="Chen Y."/>
            <person name="Wang J."/>
            <person name="Peng C."/>
            <person name="Meng J."/>
            <person name="Yang L."/>
            <person name="Liu J."/>
            <person name="Wen B."/>
            <person name="Zhang N."/>
            <person name="Huang Z."/>
            <person name="Zhu Q."/>
            <person name="Feng Y."/>
            <person name="Mount A."/>
            <person name="Hedgecock D."/>
            <person name="Xu Z."/>
            <person name="Liu Y."/>
            <person name="Domazet-Loso T."/>
            <person name="Du Y."/>
            <person name="Sun X."/>
            <person name="Zhang S."/>
            <person name="Liu B."/>
            <person name="Cheng P."/>
            <person name="Jiang X."/>
            <person name="Li J."/>
            <person name="Fan D."/>
            <person name="Wang W."/>
            <person name="Fu W."/>
            <person name="Wang T."/>
            <person name="Wang B."/>
            <person name="Zhang J."/>
            <person name="Peng Z."/>
            <person name="Li Y."/>
            <person name="Li N."/>
            <person name="Wang J."/>
            <person name="Chen M."/>
            <person name="He Y."/>
            <person name="Tan F."/>
            <person name="Song X."/>
            <person name="Zheng Q."/>
            <person name="Huang R."/>
            <person name="Yang H."/>
            <person name="Du X."/>
            <person name="Chen L."/>
            <person name="Yang M."/>
            <person name="Gaffney P.M."/>
            <person name="Wang S."/>
            <person name="Luo L."/>
            <person name="She Z."/>
            <person name="Ming Y."/>
            <person name="Huang W."/>
            <person name="Zhang S."/>
            <person name="Huang B."/>
            <person name="Zhang Y."/>
            <person name="Qu T."/>
            <person name="Ni P."/>
            <person name="Miao G."/>
            <person name="Wang J."/>
            <person name="Wang Q."/>
            <person name="Steinberg C.E."/>
            <person name="Wang H."/>
            <person name="Li N."/>
            <person name="Qian L."/>
            <person name="Zhang G."/>
            <person name="Li Y."/>
            <person name="Yang H."/>
            <person name="Liu X."/>
            <person name="Wang J."/>
            <person name="Yin Y."/>
            <person name="Wang J."/>
        </authorList>
    </citation>
    <scope>NUCLEOTIDE SEQUENCE [LARGE SCALE GENOMIC DNA]</scope>
    <source>
        <strain evidence="2">05x7-T-G4-1.051#20</strain>
    </source>
</reference>
<dbReference type="EMBL" id="JH818249">
    <property type="protein sequence ID" value="EKC35300.1"/>
    <property type="molecule type" value="Genomic_DNA"/>
</dbReference>